<dbReference type="Pfam" id="PF10258">
    <property type="entry name" value="PHAX_RNA-bd"/>
    <property type="match status" value="1"/>
</dbReference>
<feature type="compositionally biased region" description="Low complexity" evidence="11">
    <location>
        <begin position="451"/>
        <end position="462"/>
    </location>
</feature>
<dbReference type="AlphaFoldDB" id="B0W7L5"/>
<dbReference type="Proteomes" id="UP000002320">
    <property type="component" value="Unassembled WGS sequence"/>
</dbReference>
<dbReference type="STRING" id="7176.B0W7L5"/>
<name>B0W7L5_CULQU</name>
<evidence type="ECO:0000256" key="8">
    <source>
        <dbReference type="ARBA" id="ARBA00022927"/>
    </source>
</evidence>
<dbReference type="FunCoup" id="B0W7L5">
    <property type="interactions" value="1371"/>
</dbReference>
<evidence type="ECO:0000256" key="5">
    <source>
        <dbReference type="ARBA" id="ARBA00022448"/>
    </source>
</evidence>
<dbReference type="PANTHER" id="PTHR13135:SF0">
    <property type="entry name" value="PHOSPHORYLATED ADAPTER RNA EXPORT PROTEIN"/>
    <property type="match status" value="1"/>
</dbReference>
<dbReference type="EnsemblMetazoa" id="CPIJ002630-RA">
    <property type="protein sequence ID" value="CPIJ002630-PA"/>
    <property type="gene ID" value="CPIJ002630"/>
</dbReference>
<evidence type="ECO:0000256" key="6">
    <source>
        <dbReference type="ARBA" id="ARBA00022490"/>
    </source>
</evidence>
<evidence type="ECO:0000313" key="13">
    <source>
        <dbReference type="EMBL" id="EDS38050.1"/>
    </source>
</evidence>
<evidence type="ECO:0000313" key="15">
    <source>
        <dbReference type="Proteomes" id="UP000002320"/>
    </source>
</evidence>
<feature type="region of interest" description="Disordered" evidence="11">
    <location>
        <begin position="1"/>
        <end position="139"/>
    </location>
</feature>
<dbReference type="InterPro" id="IPR038092">
    <property type="entry name" value="PHAX_RNA-binding_sf"/>
</dbReference>
<keyword evidence="8" id="KW-0653">Protein transport</keyword>
<evidence type="ECO:0000256" key="2">
    <source>
        <dbReference type="ARBA" id="ARBA00004496"/>
    </source>
</evidence>
<dbReference type="PANTHER" id="PTHR13135">
    <property type="entry name" value="CYTOSOLIC RESINIFERATOXIN BINDING PROTEIN RBP-26"/>
    <property type="match status" value="1"/>
</dbReference>
<evidence type="ECO:0000256" key="3">
    <source>
        <dbReference type="ARBA" id="ARBA00006094"/>
    </source>
</evidence>
<comment type="subcellular location">
    <subcellularLocation>
        <location evidence="2">Cytoplasm</location>
    </subcellularLocation>
    <subcellularLocation>
        <location evidence="1">Nucleus</location>
    </subcellularLocation>
</comment>
<dbReference type="OrthoDB" id="20573at2759"/>
<dbReference type="FunFam" id="1.10.10.1440:FF:000001">
    <property type="entry name" value="phosphorylated adapter RNA export protein-like"/>
    <property type="match status" value="1"/>
</dbReference>
<gene>
    <name evidence="14" type="primary">6034381</name>
    <name evidence="13" type="ORF">CpipJ_CPIJ002630</name>
</gene>
<dbReference type="InParanoid" id="B0W7L5"/>
<dbReference type="EMBL" id="DS231854">
    <property type="protein sequence ID" value="EDS38050.1"/>
    <property type="molecule type" value="Genomic_DNA"/>
</dbReference>
<keyword evidence="7" id="KW-0694">RNA-binding</keyword>
<dbReference type="GO" id="GO:0015031">
    <property type="term" value="P:protein transport"/>
    <property type="evidence" value="ECO:0007669"/>
    <property type="project" value="UniProtKB-KW"/>
</dbReference>
<dbReference type="GO" id="GO:0005634">
    <property type="term" value="C:nucleus"/>
    <property type="evidence" value="ECO:0007669"/>
    <property type="project" value="UniProtKB-SubCell"/>
</dbReference>
<accession>B0W7L5</accession>
<keyword evidence="15" id="KW-1185">Reference proteome</keyword>
<dbReference type="GO" id="GO:0005737">
    <property type="term" value="C:cytoplasm"/>
    <property type="evidence" value="ECO:0007669"/>
    <property type="project" value="UniProtKB-SubCell"/>
</dbReference>
<proteinExistence type="inferred from homology"/>
<keyword evidence="6" id="KW-0963">Cytoplasm</keyword>
<evidence type="ECO:0000256" key="7">
    <source>
        <dbReference type="ARBA" id="ARBA00022884"/>
    </source>
</evidence>
<feature type="compositionally biased region" description="Acidic residues" evidence="11">
    <location>
        <begin position="74"/>
        <end position="95"/>
    </location>
</feature>
<protein>
    <recommendedName>
        <fullName evidence="4">Phosphorylated adapter RNA export protein</fullName>
    </recommendedName>
    <alternativeName>
        <fullName evidence="10">RNA U small nuclear RNA export adapter protein</fullName>
    </alternativeName>
</protein>
<keyword evidence="5" id="KW-0813">Transport</keyword>
<dbReference type="KEGG" id="cqu:CpipJ_CPIJ002630"/>
<comment type="similarity">
    <text evidence="3">Belongs to the PHAX family.</text>
</comment>
<dbReference type="VEuPathDB" id="VectorBase:CQUJHB005646"/>
<evidence type="ECO:0000256" key="10">
    <source>
        <dbReference type="ARBA" id="ARBA00030834"/>
    </source>
</evidence>
<dbReference type="eggNOG" id="KOG3948">
    <property type="taxonomic scope" value="Eukaryota"/>
</dbReference>
<evidence type="ECO:0000256" key="9">
    <source>
        <dbReference type="ARBA" id="ARBA00023242"/>
    </source>
</evidence>
<dbReference type="InterPro" id="IPR019385">
    <property type="entry name" value="PHAX_RNA-binding_domain"/>
</dbReference>
<sequence>MTSMEHEAIKLGPGHNPQDLELEEGEVSRSVSDESDDGYTPLQRPELATIPRTEFAGGASVSQARNQMDIILSDQDDLNDDDDVPSSDDDDDSDLEAGGAFGKRMRTNNDRKLRIKPPLEKIPPPRQGNSRGGVGCSGLSSSVPNKYNVWTESLQEDTLMETMRGCDVTLNGMRNRDVESYDYSLKYRMNGGNAYHRALKRRQSNSDDSDGFGGGKRFRSTSFGGVSCGVMREQRKSAKLRLGKRNSSDESQDSFQNAPRHILDLNVADGCTYEVFAAELARKLCEEKDDLMLRVVNVLGKEIPAKLFKETQKIEADGGMLIMNGARRRTPGGVFLFLLKHNEEIDKDDKRSIFLEEKKAAIKERKVSQAVNRGRAVEELKATLKAADNELHTRGDLLLVGHMLKPETHSTLSNPPPSPVGDENREGSPDFHPQNVHVNVTSPEKRKRIFPTSSSHQQQQNPNPTPQPGQAPLASYDDDFLDMTCDDMDLF</sequence>
<reference evidence="13" key="1">
    <citation type="submission" date="2007-03" db="EMBL/GenBank/DDBJ databases">
        <title>Annotation of Culex pipiens quinquefasciatus.</title>
        <authorList>
            <consortium name="The Broad Institute Genome Sequencing Platform"/>
            <person name="Atkinson P.W."/>
            <person name="Hemingway J."/>
            <person name="Christensen B.M."/>
            <person name="Higgs S."/>
            <person name="Kodira C."/>
            <person name="Hannick L."/>
            <person name="Megy K."/>
            <person name="O'Leary S."/>
            <person name="Pearson M."/>
            <person name="Haas B.J."/>
            <person name="Mauceli E."/>
            <person name="Wortman J.R."/>
            <person name="Lee N.H."/>
            <person name="Guigo R."/>
            <person name="Stanke M."/>
            <person name="Alvarado L."/>
            <person name="Amedeo P."/>
            <person name="Antoine C.H."/>
            <person name="Arensburger P."/>
            <person name="Bidwell S.L."/>
            <person name="Crawford M."/>
            <person name="Camaro F."/>
            <person name="Devon K."/>
            <person name="Engels R."/>
            <person name="Hammond M."/>
            <person name="Howarth C."/>
            <person name="Koehrsen M."/>
            <person name="Lawson D."/>
            <person name="Montgomery P."/>
            <person name="Nene V."/>
            <person name="Nusbaum C."/>
            <person name="Puiu D."/>
            <person name="Romero-Severson J."/>
            <person name="Severson D.W."/>
            <person name="Shumway M."/>
            <person name="Sisk P."/>
            <person name="Stolte C."/>
            <person name="Zeng Q."/>
            <person name="Eisenstadt E."/>
            <person name="Fraser-Liggett C."/>
            <person name="Strausberg R."/>
            <person name="Galagan J."/>
            <person name="Birren B."/>
            <person name="Collins F.H."/>
        </authorList>
    </citation>
    <scope>NUCLEOTIDE SEQUENCE [LARGE SCALE GENOMIC DNA]</scope>
    <source>
        <strain evidence="13">JHB</strain>
    </source>
</reference>
<feature type="domain" description="Phosphorylated adapter RNA export protein RNA-binding" evidence="12">
    <location>
        <begin position="276"/>
        <end position="359"/>
    </location>
</feature>
<keyword evidence="9" id="KW-0539">Nucleus</keyword>
<dbReference type="OMA" id="EEGCIKK"/>
<dbReference type="InterPro" id="IPR039047">
    <property type="entry name" value="PHAX"/>
</dbReference>
<evidence type="ECO:0000256" key="4">
    <source>
        <dbReference type="ARBA" id="ARBA00016856"/>
    </source>
</evidence>
<dbReference type="GO" id="GO:0003723">
    <property type="term" value="F:RNA binding"/>
    <property type="evidence" value="ECO:0007669"/>
    <property type="project" value="UniProtKB-KW"/>
</dbReference>
<reference evidence="14" key="2">
    <citation type="submission" date="2020-05" db="UniProtKB">
        <authorList>
            <consortium name="EnsemblMetazoa"/>
        </authorList>
    </citation>
    <scope>IDENTIFICATION</scope>
    <source>
        <strain evidence="14">JHB</strain>
    </source>
</reference>
<evidence type="ECO:0000256" key="1">
    <source>
        <dbReference type="ARBA" id="ARBA00004123"/>
    </source>
</evidence>
<dbReference type="GO" id="GO:0006408">
    <property type="term" value="P:snRNA export from nucleus"/>
    <property type="evidence" value="ECO:0007669"/>
    <property type="project" value="InterPro"/>
</dbReference>
<feature type="region of interest" description="Disordered" evidence="11">
    <location>
        <begin position="407"/>
        <end position="478"/>
    </location>
</feature>
<organism>
    <name type="scientific">Culex quinquefasciatus</name>
    <name type="common">Southern house mosquito</name>
    <name type="synonym">Culex pungens</name>
    <dbReference type="NCBI Taxonomy" id="7176"/>
    <lineage>
        <taxon>Eukaryota</taxon>
        <taxon>Metazoa</taxon>
        <taxon>Ecdysozoa</taxon>
        <taxon>Arthropoda</taxon>
        <taxon>Hexapoda</taxon>
        <taxon>Insecta</taxon>
        <taxon>Pterygota</taxon>
        <taxon>Neoptera</taxon>
        <taxon>Endopterygota</taxon>
        <taxon>Diptera</taxon>
        <taxon>Nematocera</taxon>
        <taxon>Culicoidea</taxon>
        <taxon>Culicidae</taxon>
        <taxon>Culicinae</taxon>
        <taxon>Culicini</taxon>
        <taxon>Culex</taxon>
        <taxon>Culex</taxon>
    </lineage>
</organism>
<evidence type="ECO:0000256" key="11">
    <source>
        <dbReference type="SAM" id="MobiDB-lite"/>
    </source>
</evidence>
<dbReference type="VEuPathDB" id="VectorBase:CPIJ002630"/>
<dbReference type="Gene3D" id="1.10.10.1440">
    <property type="entry name" value="PHAX RNA-binding domain"/>
    <property type="match status" value="1"/>
</dbReference>
<dbReference type="HOGENOM" id="CLU_048946_0_0_1"/>
<evidence type="ECO:0000259" key="12">
    <source>
        <dbReference type="Pfam" id="PF10258"/>
    </source>
</evidence>
<evidence type="ECO:0000313" key="14">
    <source>
        <dbReference type="EnsemblMetazoa" id="CPIJ002630-PA"/>
    </source>
</evidence>